<evidence type="ECO:0000313" key="2">
    <source>
        <dbReference type="EMBL" id="RAH57073.1"/>
    </source>
</evidence>
<dbReference type="GO" id="GO:0003824">
    <property type="term" value="F:catalytic activity"/>
    <property type="evidence" value="ECO:0007669"/>
    <property type="project" value="InterPro"/>
</dbReference>
<feature type="domain" description="Nucleoside phosphorylase" evidence="1">
    <location>
        <begin position="11"/>
        <end position="303"/>
    </location>
</feature>
<name>A0A8G1R043_9EURO</name>
<protein>
    <submittedName>
        <fullName evidence="2">Purine and uridine phosphorylase</fullName>
    </submittedName>
</protein>
<dbReference type="RefSeq" id="XP_025514995.1">
    <property type="nucleotide sequence ID" value="XM_025661676.1"/>
</dbReference>
<reference evidence="2 3" key="1">
    <citation type="submission" date="2018-02" db="EMBL/GenBank/DDBJ databases">
        <title>The genomes of Aspergillus section Nigri reveals drivers in fungal speciation.</title>
        <authorList>
            <consortium name="DOE Joint Genome Institute"/>
            <person name="Vesth T.C."/>
            <person name="Nybo J."/>
            <person name="Theobald S."/>
            <person name="Brandl J."/>
            <person name="Frisvad J.C."/>
            <person name="Nielsen K.F."/>
            <person name="Lyhne E.K."/>
            <person name="Kogle M.E."/>
            <person name="Kuo A."/>
            <person name="Riley R."/>
            <person name="Clum A."/>
            <person name="Nolan M."/>
            <person name="Lipzen A."/>
            <person name="Salamov A."/>
            <person name="Henrissat B."/>
            <person name="Wiebenga A."/>
            <person name="De vries R.P."/>
            <person name="Grigoriev I.V."/>
            <person name="Mortensen U.H."/>
            <person name="Andersen M.R."/>
            <person name="Baker S.E."/>
        </authorList>
    </citation>
    <scope>NUCLEOTIDE SEQUENCE [LARGE SCALE GENOMIC DNA]</scope>
    <source>
        <strain evidence="2 3">CBS 112811</strain>
    </source>
</reference>
<dbReference type="GO" id="GO:0009116">
    <property type="term" value="P:nucleoside metabolic process"/>
    <property type="evidence" value="ECO:0007669"/>
    <property type="project" value="InterPro"/>
</dbReference>
<evidence type="ECO:0000259" key="1">
    <source>
        <dbReference type="Pfam" id="PF01048"/>
    </source>
</evidence>
<accession>A0A8G1R043</accession>
<dbReference type="InterPro" id="IPR000845">
    <property type="entry name" value="Nucleoside_phosphorylase_d"/>
</dbReference>
<dbReference type="GeneID" id="37165078"/>
<dbReference type="Pfam" id="PF01048">
    <property type="entry name" value="PNP_UDP_1"/>
    <property type="match status" value="1"/>
</dbReference>
<keyword evidence="3" id="KW-1185">Reference proteome</keyword>
<evidence type="ECO:0000313" key="3">
    <source>
        <dbReference type="Proteomes" id="UP000249526"/>
    </source>
</evidence>
<dbReference type="EMBL" id="KZ825063">
    <property type="protein sequence ID" value="RAH57073.1"/>
    <property type="molecule type" value="Genomic_DNA"/>
</dbReference>
<dbReference type="Gene3D" id="3.40.50.1580">
    <property type="entry name" value="Nucleoside phosphorylase domain"/>
    <property type="match status" value="1"/>
</dbReference>
<dbReference type="InterPro" id="IPR035994">
    <property type="entry name" value="Nucleoside_phosphorylase_sf"/>
</dbReference>
<dbReference type="Proteomes" id="UP000249526">
    <property type="component" value="Unassembled WGS sequence"/>
</dbReference>
<dbReference type="SUPFAM" id="SSF53167">
    <property type="entry name" value="Purine and uridine phosphorylases"/>
    <property type="match status" value="1"/>
</dbReference>
<gene>
    <name evidence="2" type="ORF">BO85DRAFT_459842</name>
</gene>
<sequence length="327" mass="35856">MEGFTHNSYTVGWICALSKELTAAEAMLDVKHPNLQKPPNDTNNYTLGSVGEHNVVIVCLPKGGIGNNSCATVATIMLQTFPNIKFSFMVGIGGGVPEQVRLGDVVIGTPADDHSGVVQWDSGKTEQGGQFKRTGSLNRPPNELLNAVSKLEQEHQTNGTKIPRYLDQMKYNRPNLQSEYLSSANLEDVLFRADYGHVNNGSSQNSQGCESCDRAYSIHREPRQMKVHYGLIASGNQVIKDAKYRDEINGRFDNKVLCFEMEAAGVGNSWPFIVIRGICDYADSHKNKQWQEYAASVAAAAAKELLLTVPTSAATLLPPMMTSKDRC</sequence>
<dbReference type="InterPro" id="IPR053137">
    <property type="entry name" value="NLR-like"/>
</dbReference>
<organism evidence="2 3">
    <name type="scientific">Aspergillus piperis CBS 112811</name>
    <dbReference type="NCBI Taxonomy" id="1448313"/>
    <lineage>
        <taxon>Eukaryota</taxon>
        <taxon>Fungi</taxon>
        <taxon>Dikarya</taxon>
        <taxon>Ascomycota</taxon>
        <taxon>Pezizomycotina</taxon>
        <taxon>Eurotiomycetes</taxon>
        <taxon>Eurotiomycetidae</taxon>
        <taxon>Eurotiales</taxon>
        <taxon>Aspergillaceae</taxon>
        <taxon>Aspergillus</taxon>
        <taxon>Aspergillus subgen. Circumdati</taxon>
    </lineage>
</organism>
<dbReference type="PANTHER" id="PTHR46082:SF11">
    <property type="entry name" value="AAA+ ATPASE DOMAIN-CONTAINING PROTEIN-RELATED"/>
    <property type="match status" value="1"/>
</dbReference>
<proteinExistence type="predicted"/>
<dbReference type="CDD" id="cd09008">
    <property type="entry name" value="MTAN"/>
    <property type="match status" value="1"/>
</dbReference>
<dbReference type="PANTHER" id="PTHR46082">
    <property type="entry name" value="ATP/GTP-BINDING PROTEIN-RELATED"/>
    <property type="match status" value="1"/>
</dbReference>
<dbReference type="AlphaFoldDB" id="A0A8G1R043"/>